<keyword evidence="2" id="KW-1185">Reference proteome</keyword>
<accession>A0A0N4Z542</accession>
<evidence type="ECO:0000256" key="1">
    <source>
        <dbReference type="SAM" id="MobiDB-lite"/>
    </source>
</evidence>
<sequence>FHAYYIRLKESINGTLFNKESDESEEYKEDDKDDDKDLEGSDKNEELEYSGNDTLENYDTNELLKCYNLSGIHVSFNKSGVYISYNGTSNITENDDINDISIYDYESSMNDSLKEEIRNKLPENFEKSFYKPNTTTHINLTTGSKSKGKSKKKGTRTSSRPPR</sequence>
<evidence type="ECO:0000313" key="3">
    <source>
        <dbReference type="WBParaSite" id="PTRK_0000210700.1"/>
    </source>
</evidence>
<dbReference type="AlphaFoldDB" id="A0A0N4Z542"/>
<feature type="compositionally biased region" description="Basic residues" evidence="1">
    <location>
        <begin position="146"/>
        <end position="155"/>
    </location>
</feature>
<dbReference type="WBParaSite" id="PTRK_0000210700.1">
    <property type="protein sequence ID" value="PTRK_0000210700.1"/>
    <property type="gene ID" value="PTRK_0000210700"/>
</dbReference>
<proteinExistence type="predicted"/>
<organism evidence="2 3">
    <name type="scientific">Parastrongyloides trichosuri</name>
    <name type="common">Possum-specific nematode worm</name>
    <dbReference type="NCBI Taxonomy" id="131310"/>
    <lineage>
        <taxon>Eukaryota</taxon>
        <taxon>Metazoa</taxon>
        <taxon>Ecdysozoa</taxon>
        <taxon>Nematoda</taxon>
        <taxon>Chromadorea</taxon>
        <taxon>Rhabditida</taxon>
        <taxon>Tylenchina</taxon>
        <taxon>Panagrolaimomorpha</taxon>
        <taxon>Strongyloidoidea</taxon>
        <taxon>Strongyloididae</taxon>
        <taxon>Parastrongyloides</taxon>
    </lineage>
</organism>
<feature type="region of interest" description="Disordered" evidence="1">
    <location>
        <begin position="132"/>
        <end position="163"/>
    </location>
</feature>
<feature type="compositionally biased region" description="Acidic residues" evidence="1">
    <location>
        <begin position="22"/>
        <end position="37"/>
    </location>
</feature>
<evidence type="ECO:0000313" key="2">
    <source>
        <dbReference type="Proteomes" id="UP000038045"/>
    </source>
</evidence>
<name>A0A0N4Z542_PARTI</name>
<dbReference type="Proteomes" id="UP000038045">
    <property type="component" value="Unplaced"/>
</dbReference>
<feature type="region of interest" description="Disordered" evidence="1">
    <location>
        <begin position="19"/>
        <end position="47"/>
    </location>
</feature>
<reference evidence="3" key="1">
    <citation type="submission" date="2017-02" db="UniProtKB">
        <authorList>
            <consortium name="WormBaseParasite"/>
        </authorList>
    </citation>
    <scope>IDENTIFICATION</scope>
</reference>
<protein>
    <submittedName>
        <fullName evidence="3">HUN domain-containing protein</fullName>
    </submittedName>
</protein>